<evidence type="ECO:0000313" key="2">
    <source>
        <dbReference type="Proteomes" id="UP000324800"/>
    </source>
</evidence>
<organism evidence="1 2">
    <name type="scientific">Streblomastix strix</name>
    <dbReference type="NCBI Taxonomy" id="222440"/>
    <lineage>
        <taxon>Eukaryota</taxon>
        <taxon>Metamonada</taxon>
        <taxon>Preaxostyla</taxon>
        <taxon>Oxymonadida</taxon>
        <taxon>Streblomastigidae</taxon>
        <taxon>Streblomastix</taxon>
    </lineage>
</organism>
<name>A0A5J4S263_9EUKA</name>
<accession>A0A5J4S263</accession>
<protein>
    <submittedName>
        <fullName evidence="1">Uncharacterized protein</fullName>
    </submittedName>
</protein>
<gene>
    <name evidence="1" type="ORF">EZS28_052617</name>
</gene>
<feature type="non-terminal residue" evidence="1">
    <location>
        <position position="1"/>
    </location>
</feature>
<dbReference type="Proteomes" id="UP000324800">
    <property type="component" value="Unassembled WGS sequence"/>
</dbReference>
<dbReference type="AlphaFoldDB" id="A0A5J4S263"/>
<comment type="caution">
    <text evidence="1">The sequence shown here is derived from an EMBL/GenBank/DDBJ whole genome shotgun (WGS) entry which is preliminary data.</text>
</comment>
<reference evidence="1 2" key="1">
    <citation type="submission" date="2019-03" db="EMBL/GenBank/DDBJ databases">
        <title>Single cell metagenomics reveals metabolic interactions within the superorganism composed of flagellate Streblomastix strix and complex community of Bacteroidetes bacteria on its surface.</title>
        <authorList>
            <person name="Treitli S.C."/>
            <person name="Kolisko M."/>
            <person name="Husnik F."/>
            <person name="Keeling P."/>
            <person name="Hampl V."/>
        </authorList>
    </citation>
    <scope>NUCLEOTIDE SEQUENCE [LARGE SCALE GENOMIC DNA]</scope>
    <source>
        <strain evidence="1">ST1C</strain>
    </source>
</reference>
<dbReference type="EMBL" id="SNRW01041097">
    <property type="protein sequence ID" value="KAA6339403.1"/>
    <property type="molecule type" value="Genomic_DNA"/>
</dbReference>
<sequence>SLKNFAAQVTAGVKWIAGQIMNFPAWLLGIVMKTLTDFTVKVIAGVKWVAGEIMNFFTWLYNIIFGGESPHIDLSTIVNILEWVAGSIVSFSEWLLGIILAIPLDIAGVIVNIASWIAGSIVDLVEWLTSIITDPSIIKNAIVSIGQWLQGAWQNLSAWLTGVISPSNNCSKPYGPVGIQPVLGCFNVSNLSSTLLNALTALPVSIFNGVQTMDAGINMLGAATPLAASNTSSDMTSQLSQLLAGNIKREMLVTLNIETGNAVSALS</sequence>
<dbReference type="OrthoDB" id="10664852at2759"/>
<proteinExistence type="predicted"/>
<evidence type="ECO:0000313" key="1">
    <source>
        <dbReference type="EMBL" id="KAA6339403.1"/>
    </source>
</evidence>
<feature type="non-terminal residue" evidence="1">
    <location>
        <position position="267"/>
    </location>
</feature>